<keyword evidence="1" id="KW-0723">Serine/threonine-protein kinase</keyword>
<proteinExistence type="predicted"/>
<evidence type="ECO:0000256" key="5">
    <source>
        <dbReference type="ARBA" id="ARBA00022840"/>
    </source>
</evidence>
<name>A0AAV9ES34_ACOCL</name>
<sequence>MLSKPEANPARRKMDRSRESPHAQSELRASKRPRLDGDVHGSPKAQSGVGCEQEVDGDHLNRDETETCFSLNAKGTARNASLPWRDDDEDSHYVFALGENLTSRYKIHSKMGKVMHDINLIHTDLKPENILFVSPEILDHEVSPRSSSAIKLIDFGSTIISTTLPTQGIIELLSDAAGGKTLFETHENLEHLAMMEKFLGVFPDHMLRRAESVPKTCRILYRFTSLALHRDLTLDSIFVLTMQSTRTEVRQKRQAKLARRRDFQG</sequence>
<dbReference type="Proteomes" id="UP001180020">
    <property type="component" value="Unassembled WGS sequence"/>
</dbReference>
<evidence type="ECO:0000256" key="2">
    <source>
        <dbReference type="ARBA" id="ARBA00022679"/>
    </source>
</evidence>
<reference evidence="7" key="2">
    <citation type="submission" date="2023-06" db="EMBL/GenBank/DDBJ databases">
        <authorList>
            <person name="Ma L."/>
            <person name="Liu K.-W."/>
            <person name="Li Z."/>
            <person name="Hsiao Y.-Y."/>
            <person name="Qi Y."/>
            <person name="Fu T."/>
            <person name="Tang G."/>
            <person name="Zhang D."/>
            <person name="Sun W.-H."/>
            <person name="Liu D.-K."/>
            <person name="Li Y."/>
            <person name="Chen G.-Z."/>
            <person name="Liu X.-D."/>
            <person name="Liao X.-Y."/>
            <person name="Jiang Y.-T."/>
            <person name="Yu X."/>
            <person name="Hao Y."/>
            <person name="Huang J."/>
            <person name="Zhao X.-W."/>
            <person name="Ke S."/>
            <person name="Chen Y.-Y."/>
            <person name="Wu W.-L."/>
            <person name="Hsu J.-L."/>
            <person name="Lin Y.-F."/>
            <person name="Huang M.-D."/>
            <person name="Li C.-Y."/>
            <person name="Huang L."/>
            <person name="Wang Z.-W."/>
            <person name="Zhao X."/>
            <person name="Zhong W.-Y."/>
            <person name="Peng D.-H."/>
            <person name="Ahmad S."/>
            <person name="Lan S."/>
            <person name="Zhang J.-S."/>
            <person name="Tsai W.-C."/>
            <person name="Van De Peer Y."/>
            <person name="Liu Z.-J."/>
        </authorList>
    </citation>
    <scope>NUCLEOTIDE SEQUENCE</scope>
    <source>
        <strain evidence="7">CP</strain>
        <tissue evidence="7">Leaves</tissue>
    </source>
</reference>
<reference evidence="7" key="1">
    <citation type="journal article" date="2023" name="Nat. Commun.">
        <title>Diploid and tetraploid genomes of Acorus and the evolution of monocots.</title>
        <authorList>
            <person name="Ma L."/>
            <person name="Liu K.W."/>
            <person name="Li Z."/>
            <person name="Hsiao Y.Y."/>
            <person name="Qi Y."/>
            <person name="Fu T."/>
            <person name="Tang G.D."/>
            <person name="Zhang D."/>
            <person name="Sun W.H."/>
            <person name="Liu D.K."/>
            <person name="Li Y."/>
            <person name="Chen G.Z."/>
            <person name="Liu X.D."/>
            <person name="Liao X.Y."/>
            <person name="Jiang Y.T."/>
            <person name="Yu X."/>
            <person name="Hao Y."/>
            <person name="Huang J."/>
            <person name="Zhao X.W."/>
            <person name="Ke S."/>
            <person name="Chen Y.Y."/>
            <person name="Wu W.L."/>
            <person name="Hsu J.L."/>
            <person name="Lin Y.F."/>
            <person name="Huang M.D."/>
            <person name="Li C.Y."/>
            <person name="Huang L."/>
            <person name="Wang Z.W."/>
            <person name="Zhao X."/>
            <person name="Zhong W.Y."/>
            <person name="Peng D.H."/>
            <person name="Ahmad S."/>
            <person name="Lan S."/>
            <person name="Zhang J.S."/>
            <person name="Tsai W.C."/>
            <person name="Van de Peer Y."/>
            <person name="Liu Z.J."/>
        </authorList>
    </citation>
    <scope>NUCLEOTIDE SEQUENCE</scope>
    <source>
        <strain evidence="7">CP</strain>
    </source>
</reference>
<dbReference type="SUPFAM" id="SSF56112">
    <property type="entry name" value="Protein kinase-like (PK-like)"/>
    <property type="match status" value="1"/>
</dbReference>
<evidence type="ECO:0000313" key="8">
    <source>
        <dbReference type="Proteomes" id="UP001180020"/>
    </source>
</evidence>
<feature type="region of interest" description="Disordered" evidence="6">
    <location>
        <begin position="1"/>
        <end position="55"/>
    </location>
</feature>
<dbReference type="EMBL" id="JAUJYO010000006">
    <property type="protein sequence ID" value="KAK1314947.1"/>
    <property type="molecule type" value="Genomic_DNA"/>
</dbReference>
<gene>
    <name evidence="7" type="primary">AFC1</name>
    <name evidence="7" type="ORF">QJS10_CPA06g01239</name>
</gene>
<keyword evidence="8" id="KW-1185">Reference proteome</keyword>
<dbReference type="PROSITE" id="PS00108">
    <property type="entry name" value="PROTEIN_KINASE_ST"/>
    <property type="match status" value="1"/>
</dbReference>
<evidence type="ECO:0000256" key="6">
    <source>
        <dbReference type="SAM" id="MobiDB-lite"/>
    </source>
</evidence>
<comment type="caution">
    <text evidence="7">The sequence shown here is derived from an EMBL/GenBank/DDBJ whole genome shotgun (WGS) entry which is preliminary data.</text>
</comment>
<evidence type="ECO:0000256" key="4">
    <source>
        <dbReference type="ARBA" id="ARBA00022777"/>
    </source>
</evidence>
<accession>A0AAV9ES34</accession>
<keyword evidence="2" id="KW-0808">Transferase</keyword>
<dbReference type="GO" id="GO:0005524">
    <property type="term" value="F:ATP binding"/>
    <property type="evidence" value="ECO:0007669"/>
    <property type="project" value="UniProtKB-KW"/>
</dbReference>
<dbReference type="GO" id="GO:0005634">
    <property type="term" value="C:nucleus"/>
    <property type="evidence" value="ECO:0007669"/>
    <property type="project" value="TreeGrafter"/>
</dbReference>
<evidence type="ECO:0000256" key="3">
    <source>
        <dbReference type="ARBA" id="ARBA00022741"/>
    </source>
</evidence>
<protein>
    <submittedName>
        <fullName evidence="7">Serine/threonine-protein kinase AFC1</fullName>
    </submittedName>
</protein>
<dbReference type="Gene3D" id="1.10.510.10">
    <property type="entry name" value="Transferase(Phosphotransferase) domain 1"/>
    <property type="match status" value="1"/>
</dbReference>
<dbReference type="PANTHER" id="PTHR45646">
    <property type="entry name" value="SERINE/THREONINE-PROTEIN KINASE DOA-RELATED"/>
    <property type="match status" value="1"/>
</dbReference>
<dbReference type="GO" id="GO:0004674">
    <property type="term" value="F:protein serine/threonine kinase activity"/>
    <property type="evidence" value="ECO:0007669"/>
    <property type="project" value="UniProtKB-KW"/>
</dbReference>
<organism evidence="7 8">
    <name type="scientific">Acorus calamus</name>
    <name type="common">Sweet flag</name>
    <dbReference type="NCBI Taxonomy" id="4465"/>
    <lineage>
        <taxon>Eukaryota</taxon>
        <taxon>Viridiplantae</taxon>
        <taxon>Streptophyta</taxon>
        <taxon>Embryophyta</taxon>
        <taxon>Tracheophyta</taxon>
        <taxon>Spermatophyta</taxon>
        <taxon>Magnoliopsida</taxon>
        <taxon>Liliopsida</taxon>
        <taxon>Acoraceae</taxon>
        <taxon>Acorus</taxon>
    </lineage>
</organism>
<dbReference type="InterPro" id="IPR008271">
    <property type="entry name" value="Ser/Thr_kinase_AS"/>
</dbReference>
<evidence type="ECO:0000256" key="1">
    <source>
        <dbReference type="ARBA" id="ARBA00022527"/>
    </source>
</evidence>
<dbReference type="PANTHER" id="PTHR45646:SF11">
    <property type="entry name" value="SERINE_THREONINE-PROTEIN KINASE DOA"/>
    <property type="match status" value="1"/>
</dbReference>
<keyword evidence="4 7" id="KW-0418">Kinase</keyword>
<dbReference type="InterPro" id="IPR051175">
    <property type="entry name" value="CLK_kinases"/>
</dbReference>
<evidence type="ECO:0000313" key="7">
    <source>
        <dbReference type="EMBL" id="KAK1314947.1"/>
    </source>
</evidence>
<dbReference type="AlphaFoldDB" id="A0AAV9ES34"/>
<keyword evidence="5" id="KW-0067">ATP-binding</keyword>
<keyword evidence="3" id="KW-0547">Nucleotide-binding</keyword>
<dbReference type="InterPro" id="IPR011009">
    <property type="entry name" value="Kinase-like_dom_sf"/>
</dbReference>